<keyword evidence="2" id="KW-0548">Nucleotidyltransferase</keyword>
<keyword evidence="5" id="KW-0378">Hydrolase</keyword>
<dbReference type="Gramene" id="KMS95687">
    <property type="protein sequence ID" value="KMS95687"/>
    <property type="gene ID" value="BVRB_005900"/>
</dbReference>
<evidence type="ECO:0000256" key="6">
    <source>
        <dbReference type="ARBA" id="ARBA00022918"/>
    </source>
</evidence>
<dbReference type="InterPro" id="IPR000477">
    <property type="entry name" value="RT_dom"/>
</dbReference>
<dbReference type="Proteomes" id="UP000035740">
    <property type="component" value="Unassembled WGS sequence"/>
</dbReference>
<keyword evidence="9" id="KW-1185">Reference proteome</keyword>
<dbReference type="ExpressionAtlas" id="A0A0J8B7C3">
    <property type="expression patterns" value="baseline"/>
</dbReference>
<keyword evidence="4" id="KW-0255">Endonuclease</keyword>
<dbReference type="Pfam" id="PF00078">
    <property type="entry name" value="RVT_1"/>
    <property type="match status" value="1"/>
</dbReference>
<dbReference type="PROSITE" id="PS50878">
    <property type="entry name" value="RT_POL"/>
    <property type="match status" value="1"/>
</dbReference>
<dbReference type="CDD" id="cd01647">
    <property type="entry name" value="RT_LTR"/>
    <property type="match status" value="1"/>
</dbReference>
<dbReference type="Gene3D" id="3.30.70.270">
    <property type="match status" value="2"/>
</dbReference>
<protein>
    <recommendedName>
        <fullName evidence="7">Reverse transcriptase domain-containing protein</fullName>
    </recommendedName>
</protein>
<feature type="domain" description="Reverse transcriptase" evidence="7">
    <location>
        <begin position="1"/>
        <end position="67"/>
    </location>
</feature>
<evidence type="ECO:0000313" key="9">
    <source>
        <dbReference type="Proteomes" id="UP000035740"/>
    </source>
</evidence>
<keyword evidence="1" id="KW-0808">Transferase</keyword>
<keyword evidence="3" id="KW-0540">Nuclease</keyword>
<evidence type="ECO:0000256" key="1">
    <source>
        <dbReference type="ARBA" id="ARBA00022679"/>
    </source>
</evidence>
<dbReference type="InterPro" id="IPR041588">
    <property type="entry name" value="Integrase_H2C2"/>
</dbReference>
<sequence>MNEVLRPFLGKFVVVYLDDILVYSSNHDAHLNHLQQLFEVLREQKLYGKIEKCTFMQREIGFLGFIISDEVVKVDPSKVEAIFSWPVPKTITEVRSFHGLASFYRRFINNFSTLLAPITECTKHGRFVWSDAAQKAFELVKEKMCNTPILALPDFTKPFEVECDASGTGIGAVLIQCGKPIAYFSEKLNQAKLNYSTFDNEFYAMVRALNHWSHYLRPQAFVLHSDHESLKYIHGQHKLSARHAKWVEFLQSFNFVAKYKAGKANIVADALSRRHLLLSMVDSKVLGFELIKEFYVLDEEMRDLFVATKDGPKDHYHQMEGFLFKGNKLCVPKCPVRDLLIREAHGGGLAGHFGVSKTMELLQEHFSWPHMIKEGARPKSTRHSLFWTL</sequence>
<dbReference type="OMA" id="ECDASAF"/>
<dbReference type="Pfam" id="PF17917">
    <property type="entry name" value="RT_RNaseH"/>
    <property type="match status" value="1"/>
</dbReference>
<keyword evidence="6" id="KW-0695">RNA-directed DNA polymerase</keyword>
<evidence type="ECO:0000256" key="4">
    <source>
        <dbReference type="ARBA" id="ARBA00022759"/>
    </source>
</evidence>
<reference evidence="8 9" key="1">
    <citation type="journal article" date="2014" name="Nature">
        <title>The genome of the recently domesticated crop plant sugar beet (Beta vulgaris).</title>
        <authorList>
            <person name="Dohm J.C."/>
            <person name="Minoche A.E."/>
            <person name="Holtgrawe D."/>
            <person name="Capella-Gutierrez S."/>
            <person name="Zakrzewski F."/>
            <person name="Tafer H."/>
            <person name="Rupp O."/>
            <person name="Sorensen T.R."/>
            <person name="Stracke R."/>
            <person name="Reinhardt R."/>
            <person name="Goesmann A."/>
            <person name="Kraft T."/>
            <person name="Schulz B."/>
            <person name="Stadler P.F."/>
            <person name="Schmidt T."/>
            <person name="Gabaldon T."/>
            <person name="Lehrach H."/>
            <person name="Weisshaar B."/>
            <person name="Himmelbauer H."/>
        </authorList>
    </citation>
    <scope>NUCLEOTIDE SEQUENCE [LARGE SCALE GENOMIC DNA]</scope>
    <source>
        <tissue evidence="8">Taproot</tissue>
    </source>
</reference>
<evidence type="ECO:0000256" key="5">
    <source>
        <dbReference type="ARBA" id="ARBA00022801"/>
    </source>
</evidence>
<dbReference type="InterPro" id="IPR043128">
    <property type="entry name" value="Rev_trsase/Diguanyl_cyclase"/>
</dbReference>
<dbReference type="GO" id="GO:0003964">
    <property type="term" value="F:RNA-directed DNA polymerase activity"/>
    <property type="evidence" value="ECO:0007669"/>
    <property type="project" value="UniProtKB-KW"/>
</dbReference>
<dbReference type="CDD" id="cd09274">
    <property type="entry name" value="RNase_HI_RT_Ty3"/>
    <property type="match status" value="1"/>
</dbReference>
<dbReference type="PANTHER" id="PTHR37984:SF5">
    <property type="entry name" value="PROTEIN NYNRIN-LIKE"/>
    <property type="match status" value="1"/>
</dbReference>
<dbReference type="InterPro" id="IPR041373">
    <property type="entry name" value="RT_RNaseH"/>
</dbReference>
<accession>A0A0J8B7C3</accession>
<dbReference type="GO" id="GO:0016787">
    <property type="term" value="F:hydrolase activity"/>
    <property type="evidence" value="ECO:0007669"/>
    <property type="project" value="UniProtKB-KW"/>
</dbReference>
<evidence type="ECO:0000256" key="2">
    <source>
        <dbReference type="ARBA" id="ARBA00022695"/>
    </source>
</evidence>
<dbReference type="InterPro" id="IPR050951">
    <property type="entry name" value="Retrovirus_Pol_polyprotein"/>
</dbReference>
<dbReference type="EMBL" id="KQ090443">
    <property type="protein sequence ID" value="KMS95687.1"/>
    <property type="molecule type" value="Genomic_DNA"/>
</dbReference>
<proteinExistence type="predicted"/>
<dbReference type="Pfam" id="PF17921">
    <property type="entry name" value="Integrase_H2C2"/>
    <property type="match status" value="1"/>
</dbReference>
<organism evidence="8 9">
    <name type="scientific">Beta vulgaris subsp. vulgaris</name>
    <name type="common">Beet</name>
    <dbReference type="NCBI Taxonomy" id="3555"/>
    <lineage>
        <taxon>Eukaryota</taxon>
        <taxon>Viridiplantae</taxon>
        <taxon>Streptophyta</taxon>
        <taxon>Embryophyta</taxon>
        <taxon>Tracheophyta</taxon>
        <taxon>Spermatophyta</taxon>
        <taxon>Magnoliopsida</taxon>
        <taxon>eudicotyledons</taxon>
        <taxon>Gunneridae</taxon>
        <taxon>Pentapetalae</taxon>
        <taxon>Caryophyllales</taxon>
        <taxon>Chenopodiaceae</taxon>
        <taxon>Betoideae</taxon>
        <taxon>Beta</taxon>
    </lineage>
</organism>
<dbReference type="AlphaFoldDB" id="A0A0J8B7C3"/>
<dbReference type="InterPro" id="IPR043502">
    <property type="entry name" value="DNA/RNA_pol_sf"/>
</dbReference>
<dbReference type="GO" id="GO:0004519">
    <property type="term" value="F:endonuclease activity"/>
    <property type="evidence" value="ECO:0007669"/>
    <property type="project" value="UniProtKB-KW"/>
</dbReference>
<dbReference type="Gene3D" id="1.10.340.70">
    <property type="match status" value="1"/>
</dbReference>
<dbReference type="OrthoDB" id="415724at2759"/>
<dbReference type="FunFam" id="3.30.70.270:FF:000026">
    <property type="entry name" value="Transposon Ty3-G Gag-Pol polyprotein"/>
    <property type="match status" value="1"/>
</dbReference>
<name>A0A0J8B7C3_BETVV</name>
<evidence type="ECO:0000259" key="7">
    <source>
        <dbReference type="PROSITE" id="PS50878"/>
    </source>
</evidence>
<dbReference type="SUPFAM" id="SSF56672">
    <property type="entry name" value="DNA/RNA polymerases"/>
    <property type="match status" value="1"/>
</dbReference>
<gene>
    <name evidence="8" type="ORF">BVRB_005900</name>
</gene>
<dbReference type="PANTHER" id="PTHR37984">
    <property type="entry name" value="PROTEIN CBG26694"/>
    <property type="match status" value="1"/>
</dbReference>
<evidence type="ECO:0000256" key="3">
    <source>
        <dbReference type="ARBA" id="ARBA00022722"/>
    </source>
</evidence>
<evidence type="ECO:0000313" key="8">
    <source>
        <dbReference type="EMBL" id="KMS95687.1"/>
    </source>
</evidence>